<dbReference type="InterPro" id="IPR038383">
    <property type="entry name" value="CPD_dom_sf"/>
</dbReference>
<accession>A0A848LV10</accession>
<dbReference type="Gene3D" id="3.40.50.11050">
    <property type="match status" value="1"/>
</dbReference>
<proteinExistence type="predicted"/>
<protein>
    <submittedName>
        <fullName evidence="1">Uncharacterized protein</fullName>
    </submittedName>
</protein>
<comment type="caution">
    <text evidence="1">The sequence shown here is derived from an EMBL/GenBank/DDBJ whole genome shotgun (WGS) entry which is preliminary data.</text>
</comment>
<keyword evidence="2" id="KW-1185">Reference proteome</keyword>
<evidence type="ECO:0000313" key="1">
    <source>
        <dbReference type="EMBL" id="NMO21174.1"/>
    </source>
</evidence>
<reference evidence="1 2" key="1">
    <citation type="submission" date="2020-04" db="EMBL/GenBank/DDBJ databases">
        <title>Draft genome of Pyxidicoccus fallax type strain.</title>
        <authorList>
            <person name="Whitworth D.E."/>
        </authorList>
    </citation>
    <scope>NUCLEOTIDE SEQUENCE [LARGE SCALE GENOMIC DNA]</scope>
    <source>
        <strain evidence="1 2">DSM 14698</strain>
    </source>
</reference>
<dbReference type="Proteomes" id="UP000518300">
    <property type="component" value="Unassembled WGS sequence"/>
</dbReference>
<dbReference type="EMBL" id="JABBJJ010000301">
    <property type="protein sequence ID" value="NMO21174.1"/>
    <property type="molecule type" value="Genomic_DNA"/>
</dbReference>
<evidence type="ECO:0000313" key="2">
    <source>
        <dbReference type="Proteomes" id="UP000518300"/>
    </source>
</evidence>
<gene>
    <name evidence="1" type="ORF">HG543_40950</name>
</gene>
<name>A0A848LV10_9BACT</name>
<dbReference type="RefSeq" id="WP_169350370.1">
    <property type="nucleotide sequence ID" value="NZ_JABBJJ010000301.1"/>
</dbReference>
<organism evidence="1 2">
    <name type="scientific">Pyxidicoccus fallax</name>
    <dbReference type="NCBI Taxonomy" id="394095"/>
    <lineage>
        <taxon>Bacteria</taxon>
        <taxon>Pseudomonadati</taxon>
        <taxon>Myxococcota</taxon>
        <taxon>Myxococcia</taxon>
        <taxon>Myxococcales</taxon>
        <taxon>Cystobacterineae</taxon>
        <taxon>Myxococcaceae</taxon>
        <taxon>Pyxidicoccus</taxon>
    </lineage>
</organism>
<sequence length="235" mass="26371">MTTRLYMVLIEQGDKAIWDNQQKLIRKTRVGIHDNYECEVHFKGGSWVETMGFRYDLVKPYVGKGDDLFWLRKYMTSLMAAHDRKLITRGHGSLHLYGIMGPACFADFLLDMGLNQDTKIDMTGCSLGVGPNVQPNEIPNKAAEAVGMGSYAQRFQLALYEKRGLRCTVHARTSATTVDDNGRKTTRDPVTGEHVHKGRHSKIIFNIDNTGAQFMLYAYAPSSETGLTELFESPG</sequence>
<dbReference type="AlphaFoldDB" id="A0A848LV10"/>